<dbReference type="EMBL" id="NKCZ01000130">
    <property type="protein sequence ID" value="POD81527.1"/>
    <property type="molecule type" value="Genomic_DNA"/>
</dbReference>
<sequence>MMFMGTKIADFSGLAHWNVSSGTSFDSMFASDSRVQSYDLSQWQFNYGSTSELKKNVFI</sequence>
<evidence type="ECO:0008006" key="3">
    <source>
        <dbReference type="Google" id="ProtNLM"/>
    </source>
</evidence>
<evidence type="ECO:0000313" key="2">
    <source>
        <dbReference type="Proteomes" id="UP000236990"/>
    </source>
</evidence>
<accession>A0A2S3U0J6</accession>
<proteinExistence type="predicted"/>
<dbReference type="AlphaFoldDB" id="A0A2S3U0J6"/>
<protein>
    <recommendedName>
        <fullName evidence="3">BspA family leucine-rich repeat surface protein</fullName>
    </recommendedName>
</protein>
<dbReference type="Proteomes" id="UP000236990">
    <property type="component" value="Unassembled WGS sequence"/>
</dbReference>
<reference evidence="1 2" key="1">
    <citation type="submission" date="2017-06" db="EMBL/GenBank/DDBJ databases">
        <title>Genome sequence of Lactobacillus plantarum subsp. plantarum strain SRCM101258.</title>
        <authorList>
            <person name="Cho S.H."/>
        </authorList>
    </citation>
    <scope>NUCLEOTIDE SEQUENCE [LARGE SCALE GENOMIC DNA]</scope>
    <source>
        <strain evidence="1 2">SRCM101258</strain>
    </source>
</reference>
<evidence type="ECO:0000313" key="1">
    <source>
        <dbReference type="EMBL" id="POD81527.1"/>
    </source>
</evidence>
<comment type="caution">
    <text evidence="1">The sequence shown here is derived from an EMBL/GenBank/DDBJ whole genome shotgun (WGS) entry which is preliminary data.</text>
</comment>
<organism evidence="1 2">
    <name type="scientific">Lactiplantibacillus plantarum subsp. plantarum</name>
    <dbReference type="NCBI Taxonomy" id="337330"/>
    <lineage>
        <taxon>Bacteria</taxon>
        <taxon>Bacillati</taxon>
        <taxon>Bacillota</taxon>
        <taxon>Bacilli</taxon>
        <taxon>Lactobacillales</taxon>
        <taxon>Lactobacillaceae</taxon>
        <taxon>Lactiplantibacillus</taxon>
    </lineage>
</organism>
<gene>
    <name evidence="1" type="ORF">S101258_03535</name>
</gene>
<name>A0A2S3U0J6_LACPN</name>